<sequence>MAAATVFDSTLFGNTFGTEEIRECFSERSYVSKLIEAECALARAEEDEGVIPQGTASVIQKHSDVSKIDWPLLAQKAEIVGYPILGLVEQMASWVPHQEAGYIHWGATTQDIMDLASQLQIKEGLVIVERQLNETISILESMTSKYRDTSMAGRTHLQHALPITFGYKCGVWLAGLRRHAERLQQIKERCLLVQFGGAAGTLASLGTSDSGIRVRKRLAVILGLRDPVITWHVARDTIAEVVNFLALVGGSLGKIALDLIMMSSNELNEVAEPFVPHRGASSTMPQKRNPISSEIILAQSKILRAQAGLVLDAMVSDFERASGPWHLEWAALPVAFISAVGSLHQANFALSGLQVNQDAMKANLESTRGLIVAEAVMMKLAVYVGRQEAHEIVYGACVSALDRNTSLLEALEKVSEVTQHLSSEELSSLCDPSQYLGCCQLMVDELLASSSESVKTNGKANGKTNGATNGVTNGTTNGTTNGNH</sequence>
<gene>
    <name evidence="1" type="ORF">NCS57_01016700</name>
</gene>
<organism evidence="1 2">
    <name type="scientific">Fusarium keratoplasticum</name>
    <dbReference type="NCBI Taxonomy" id="1328300"/>
    <lineage>
        <taxon>Eukaryota</taxon>
        <taxon>Fungi</taxon>
        <taxon>Dikarya</taxon>
        <taxon>Ascomycota</taxon>
        <taxon>Pezizomycotina</taxon>
        <taxon>Sordariomycetes</taxon>
        <taxon>Hypocreomycetidae</taxon>
        <taxon>Hypocreales</taxon>
        <taxon>Nectriaceae</taxon>
        <taxon>Fusarium</taxon>
        <taxon>Fusarium solani species complex</taxon>
    </lineage>
</organism>
<dbReference type="EMBL" id="CM046510">
    <property type="protein sequence ID" value="KAI8660395.1"/>
    <property type="molecule type" value="Genomic_DNA"/>
</dbReference>
<name>A0ACC0QQC4_9HYPO</name>
<evidence type="ECO:0000313" key="1">
    <source>
        <dbReference type="EMBL" id="KAI8660395.1"/>
    </source>
</evidence>
<proteinExistence type="predicted"/>
<reference evidence="1" key="1">
    <citation type="submission" date="2022-06" db="EMBL/GenBank/DDBJ databases">
        <title>Fusarium solani species complex genomes reveal bases of compartmentalisation and animal pathogenesis.</title>
        <authorList>
            <person name="Tsai I.J."/>
        </authorList>
    </citation>
    <scope>NUCLEOTIDE SEQUENCE</scope>
    <source>
        <strain evidence="1">Fu6.1</strain>
    </source>
</reference>
<dbReference type="Proteomes" id="UP001065298">
    <property type="component" value="Chromosome 8"/>
</dbReference>
<comment type="caution">
    <text evidence="1">The sequence shown here is derived from an EMBL/GenBank/DDBJ whole genome shotgun (WGS) entry which is preliminary data.</text>
</comment>
<keyword evidence="2" id="KW-1185">Reference proteome</keyword>
<evidence type="ECO:0000313" key="2">
    <source>
        <dbReference type="Proteomes" id="UP001065298"/>
    </source>
</evidence>
<accession>A0ACC0QQC4</accession>
<protein>
    <submittedName>
        <fullName evidence="1">ADSL-C domain-containing protein</fullName>
    </submittedName>
</protein>